<comment type="similarity">
    <text evidence="5">Belongs to the FtsA/MreB family.</text>
</comment>
<gene>
    <name evidence="7" type="ORF">HNP65_000230</name>
</gene>
<comment type="subunit">
    <text evidence="5">Interacts with FtsZ.</text>
</comment>
<dbReference type="EMBL" id="JACHEX010000001">
    <property type="protein sequence ID" value="MBB6061808.1"/>
    <property type="molecule type" value="Genomic_DNA"/>
</dbReference>
<evidence type="ECO:0000256" key="4">
    <source>
        <dbReference type="ARBA" id="ARBA00023306"/>
    </source>
</evidence>
<proteinExistence type="inferred from homology"/>
<dbReference type="PANTHER" id="PTHR32432:SF4">
    <property type="entry name" value="CELL DIVISION PROTEIN FTSA"/>
    <property type="match status" value="1"/>
</dbReference>
<keyword evidence="4 5" id="KW-0131">Cell cycle</keyword>
<keyword evidence="1" id="KW-1003">Cell membrane</keyword>
<reference evidence="7 8" key="1">
    <citation type="submission" date="2020-08" db="EMBL/GenBank/DDBJ databases">
        <title>Genomic Encyclopedia of Type Strains, Phase IV (KMG-IV): sequencing the most valuable type-strain genomes for metagenomic binning, comparative biology and taxonomic classification.</title>
        <authorList>
            <person name="Goeker M."/>
        </authorList>
    </citation>
    <scope>NUCLEOTIDE SEQUENCE [LARGE SCALE GENOMIC DNA]</scope>
    <source>
        <strain evidence="7 8">DSM 13481</strain>
    </source>
</reference>
<keyword evidence="8" id="KW-1185">Reference proteome</keyword>
<dbReference type="AlphaFoldDB" id="A0A841GQW0"/>
<sequence length="420" mass="47179">MGKWDPVVSIDIGNDSIKGVVVNYSNEGKEVVAYSNLKSKGIESGDIKDVVALNDAMNQIIENLEEQIGKTLKGDFLVSSSVGNFKLQEIREELLLTEGDNLVTVNEKHVDEIKELVLNTALGENNYVYHSYIKKYILDENKIVFNPVDMSAKKLEAVYSIIMGDSIHRSIVDYATRETLGEADYYISPISAAEAVLTSFEKDSGVMHVDLGFYSTVVTIFLNNAPIRFVRLPKSMKYVVLDIAKILKTSIYEAERLLKIYGIAIFQNIEPSIIEYKALDGRTTLETNRELLARIIYARLREIFLNVRKIYRDATMDYKEFRDLGIPGGIVLTGGGAKIPRITDVAADVMKCSVRVGSFINTEEFIIEENEQILSDPQFAAAFGNILQFEKEEGIDTLNKPRNKSSSAFSEFLRKLFKGE</sequence>
<evidence type="ECO:0000256" key="3">
    <source>
        <dbReference type="ARBA" id="ARBA00023136"/>
    </source>
</evidence>
<dbReference type="InterPro" id="IPR020823">
    <property type="entry name" value="Cell_div_FtsA"/>
</dbReference>
<dbReference type="RefSeq" id="WP_184618564.1">
    <property type="nucleotide sequence ID" value="NZ_JACHEX010000001.1"/>
</dbReference>
<dbReference type="InterPro" id="IPR043129">
    <property type="entry name" value="ATPase_NBD"/>
</dbReference>
<comment type="function">
    <text evidence="5">Cell division protein that is involved in the assembly of the Z ring. May serve as a membrane anchor for the Z ring.</text>
</comment>
<evidence type="ECO:0000313" key="7">
    <source>
        <dbReference type="EMBL" id="MBB6061808.1"/>
    </source>
</evidence>
<dbReference type="SMART" id="SM00842">
    <property type="entry name" value="FtsA"/>
    <property type="match status" value="1"/>
</dbReference>
<keyword evidence="3" id="KW-0472">Membrane</keyword>
<protein>
    <recommendedName>
        <fullName evidence="5">Cell division protein FtsA</fullName>
    </recommendedName>
</protein>
<comment type="caution">
    <text evidence="7">The sequence shown here is derived from an EMBL/GenBank/DDBJ whole genome shotgun (WGS) entry which is preliminary data.</text>
</comment>
<dbReference type="Gene3D" id="3.30.420.40">
    <property type="match status" value="2"/>
</dbReference>
<dbReference type="PIRSF" id="PIRSF003101">
    <property type="entry name" value="FtsA"/>
    <property type="match status" value="1"/>
</dbReference>
<evidence type="ECO:0000256" key="1">
    <source>
        <dbReference type="ARBA" id="ARBA00022475"/>
    </source>
</evidence>
<name>A0A841GQW0_9BACT</name>
<accession>A0A841GQW0</accession>
<dbReference type="Pfam" id="PF14450">
    <property type="entry name" value="FtsA"/>
    <property type="match status" value="1"/>
</dbReference>
<dbReference type="Proteomes" id="UP000555828">
    <property type="component" value="Unassembled WGS sequence"/>
</dbReference>
<evidence type="ECO:0000256" key="2">
    <source>
        <dbReference type="ARBA" id="ARBA00022618"/>
    </source>
</evidence>
<dbReference type="InterPro" id="IPR003494">
    <property type="entry name" value="SHS2_FtsA"/>
</dbReference>
<organism evidence="7 8">
    <name type="scientific">Thermosipho japonicus</name>
    <dbReference type="NCBI Taxonomy" id="90323"/>
    <lineage>
        <taxon>Bacteria</taxon>
        <taxon>Thermotogati</taxon>
        <taxon>Thermotogota</taxon>
        <taxon>Thermotogae</taxon>
        <taxon>Thermotogales</taxon>
        <taxon>Fervidobacteriaceae</taxon>
        <taxon>Thermosipho</taxon>
    </lineage>
</organism>
<dbReference type="PANTHER" id="PTHR32432">
    <property type="entry name" value="CELL DIVISION PROTEIN FTSA-RELATED"/>
    <property type="match status" value="1"/>
</dbReference>
<dbReference type="SUPFAM" id="SSF53067">
    <property type="entry name" value="Actin-like ATPase domain"/>
    <property type="match status" value="2"/>
</dbReference>
<dbReference type="Pfam" id="PF02491">
    <property type="entry name" value="SHS2_FTSA"/>
    <property type="match status" value="1"/>
</dbReference>
<dbReference type="NCBIfam" id="TIGR01174">
    <property type="entry name" value="ftsA"/>
    <property type="match status" value="1"/>
</dbReference>
<keyword evidence="2 5" id="KW-0132">Cell division</keyword>
<dbReference type="GO" id="GO:0032153">
    <property type="term" value="C:cell division site"/>
    <property type="evidence" value="ECO:0007669"/>
    <property type="project" value="TreeGrafter"/>
</dbReference>
<dbReference type="InterPro" id="IPR050696">
    <property type="entry name" value="FtsA/MreB"/>
</dbReference>
<dbReference type="GO" id="GO:0009898">
    <property type="term" value="C:cytoplasmic side of plasma membrane"/>
    <property type="evidence" value="ECO:0007669"/>
    <property type="project" value="TreeGrafter"/>
</dbReference>
<evidence type="ECO:0000313" key="8">
    <source>
        <dbReference type="Proteomes" id="UP000555828"/>
    </source>
</evidence>
<evidence type="ECO:0000259" key="6">
    <source>
        <dbReference type="SMART" id="SM00842"/>
    </source>
</evidence>
<dbReference type="GO" id="GO:0051301">
    <property type="term" value="P:cell division"/>
    <property type="evidence" value="ECO:0007669"/>
    <property type="project" value="UniProtKB-KW"/>
</dbReference>
<evidence type="ECO:0000256" key="5">
    <source>
        <dbReference type="PIRNR" id="PIRNR003101"/>
    </source>
</evidence>
<feature type="domain" description="SHS2" evidence="6">
    <location>
        <begin position="7"/>
        <end position="196"/>
    </location>
</feature>